<evidence type="ECO:0000313" key="4">
    <source>
        <dbReference type="Proteomes" id="UP001153387"/>
    </source>
</evidence>
<evidence type="ECO:0000256" key="2">
    <source>
        <dbReference type="SAM" id="Phobius"/>
    </source>
</evidence>
<dbReference type="AlphaFoldDB" id="A0A9X4KHK3"/>
<sequence>MSSKKRALTMAGVFVAGVVGGAALMYSDSVYDAVNDALGKGATQNAIGSVGDTTSININGMDLETAMMAVQSNRASALEQQLKDQIAAVQAKNDQIAKLNQALASANRLLGVFGGDAKADTPVPSNATSGAIAAELQTALKNASLSDPLPSAKGQLEGLIQKIKSQIDALANSQQMDMLRLQSLSNKRNEAFDTMSNFIQKMQDSRSSIIGNMR</sequence>
<dbReference type="Proteomes" id="UP001153387">
    <property type="component" value="Unassembled WGS sequence"/>
</dbReference>
<accession>A0A9X4KHK3</accession>
<keyword evidence="2" id="KW-0472">Membrane</keyword>
<reference evidence="3 4" key="1">
    <citation type="submission" date="2022-10" db="EMBL/GenBank/DDBJ databases">
        <title>Comparative genomic analysis of Cohnella hashimotonis sp. nov., isolated from the International Space Station.</title>
        <authorList>
            <person name="Simpson A."/>
            <person name="Venkateswaran K."/>
        </authorList>
    </citation>
    <scope>NUCLEOTIDE SEQUENCE [LARGE SCALE GENOMIC DNA]</scope>
    <source>
        <strain evidence="3 4">DSM 18997</strain>
    </source>
</reference>
<keyword evidence="1" id="KW-0175">Coiled coil</keyword>
<protein>
    <submittedName>
        <fullName evidence="3">Uncharacterized protein</fullName>
    </submittedName>
</protein>
<evidence type="ECO:0000313" key="3">
    <source>
        <dbReference type="EMBL" id="MDG0792115.1"/>
    </source>
</evidence>
<organism evidence="3 4">
    <name type="scientific">Cohnella ginsengisoli</name>
    <dbReference type="NCBI Taxonomy" id="425004"/>
    <lineage>
        <taxon>Bacteria</taxon>
        <taxon>Bacillati</taxon>
        <taxon>Bacillota</taxon>
        <taxon>Bacilli</taxon>
        <taxon>Bacillales</taxon>
        <taxon>Paenibacillaceae</taxon>
        <taxon>Cohnella</taxon>
    </lineage>
</organism>
<dbReference type="EMBL" id="JAPDHZ010000003">
    <property type="protein sequence ID" value="MDG0792115.1"/>
    <property type="molecule type" value="Genomic_DNA"/>
</dbReference>
<dbReference type="RefSeq" id="WP_277565940.1">
    <property type="nucleotide sequence ID" value="NZ_JAPDHZ010000003.1"/>
</dbReference>
<feature type="coiled-coil region" evidence="1">
    <location>
        <begin position="75"/>
        <end position="109"/>
    </location>
</feature>
<feature type="transmembrane region" description="Helical" evidence="2">
    <location>
        <begin position="7"/>
        <end position="26"/>
    </location>
</feature>
<gene>
    <name evidence="3" type="ORF">OMP38_15510</name>
</gene>
<keyword evidence="2" id="KW-0812">Transmembrane</keyword>
<comment type="caution">
    <text evidence="3">The sequence shown here is derived from an EMBL/GenBank/DDBJ whole genome shotgun (WGS) entry which is preliminary data.</text>
</comment>
<keyword evidence="2" id="KW-1133">Transmembrane helix</keyword>
<proteinExistence type="predicted"/>
<keyword evidence="4" id="KW-1185">Reference proteome</keyword>
<name>A0A9X4KHK3_9BACL</name>
<evidence type="ECO:0000256" key="1">
    <source>
        <dbReference type="SAM" id="Coils"/>
    </source>
</evidence>